<dbReference type="EMBL" id="CATOUU010001098">
    <property type="protein sequence ID" value="CAI9971794.1"/>
    <property type="molecule type" value="Genomic_DNA"/>
</dbReference>
<feature type="compositionally biased region" description="Basic and acidic residues" evidence="2">
    <location>
        <begin position="299"/>
        <end position="311"/>
    </location>
</feature>
<feature type="coiled-coil region" evidence="1">
    <location>
        <begin position="218"/>
        <end position="245"/>
    </location>
</feature>
<keyword evidence="7" id="KW-1185">Reference proteome</keyword>
<dbReference type="AlphaFoldDB" id="A0AA86RGG9"/>
<evidence type="ECO:0000256" key="1">
    <source>
        <dbReference type="SAM" id="Coils"/>
    </source>
</evidence>
<reference evidence="5 7" key="2">
    <citation type="submission" date="2024-07" db="EMBL/GenBank/DDBJ databases">
        <authorList>
            <person name="Akdeniz Z."/>
        </authorList>
    </citation>
    <scope>NUCLEOTIDE SEQUENCE [LARGE SCALE GENOMIC DNA]</scope>
</reference>
<organism evidence="4">
    <name type="scientific">Hexamita inflata</name>
    <dbReference type="NCBI Taxonomy" id="28002"/>
    <lineage>
        <taxon>Eukaryota</taxon>
        <taxon>Metamonada</taxon>
        <taxon>Diplomonadida</taxon>
        <taxon>Hexamitidae</taxon>
        <taxon>Hexamitinae</taxon>
        <taxon>Hexamita</taxon>
    </lineage>
</organism>
<feature type="coiled-coil region" evidence="1">
    <location>
        <begin position="325"/>
        <end position="418"/>
    </location>
</feature>
<keyword evidence="1" id="KW-0175">Coiled coil</keyword>
<gene>
    <name evidence="3" type="ORF">HINF_LOCUS12142</name>
    <name evidence="4" type="ORF">HINF_LOCUS59439</name>
    <name evidence="5" type="ORF">HINF_LOCUS59865</name>
    <name evidence="6" type="ORF">HINF_LOCUS72005</name>
</gene>
<dbReference type="EMBL" id="CATOUU010000314">
    <property type="protein sequence ID" value="CAI9924497.1"/>
    <property type="molecule type" value="Genomic_DNA"/>
</dbReference>
<evidence type="ECO:0000313" key="5">
    <source>
        <dbReference type="EMBL" id="CAL6080434.1"/>
    </source>
</evidence>
<evidence type="ECO:0000313" key="6">
    <source>
        <dbReference type="EMBL" id="CAL6103148.1"/>
    </source>
</evidence>
<dbReference type="Proteomes" id="UP001642409">
    <property type="component" value="Unassembled WGS sequence"/>
</dbReference>
<dbReference type="EMBL" id="CAXDID020000563">
    <property type="protein sequence ID" value="CAL6103148.1"/>
    <property type="molecule type" value="Genomic_DNA"/>
</dbReference>
<comment type="caution">
    <text evidence="4">The sequence shown here is derived from an EMBL/GenBank/DDBJ whole genome shotgun (WGS) entry which is preliminary data.</text>
</comment>
<feature type="region of interest" description="Disordered" evidence="2">
    <location>
        <begin position="291"/>
        <end position="311"/>
    </location>
</feature>
<dbReference type="EMBL" id="CAXDID020000346">
    <property type="protein sequence ID" value="CAL6080434.1"/>
    <property type="molecule type" value="Genomic_DNA"/>
</dbReference>
<accession>A0AA86RGG9</accession>
<reference evidence="4" key="1">
    <citation type="submission" date="2023-06" db="EMBL/GenBank/DDBJ databases">
        <authorList>
            <person name="Kurt Z."/>
        </authorList>
    </citation>
    <scope>NUCLEOTIDE SEQUENCE</scope>
</reference>
<evidence type="ECO:0000313" key="3">
    <source>
        <dbReference type="EMBL" id="CAI9924497.1"/>
    </source>
</evidence>
<protein>
    <submittedName>
        <fullName evidence="5">Hypothetical_protein</fullName>
    </submittedName>
</protein>
<proteinExistence type="predicted"/>
<feature type="coiled-coil region" evidence="1">
    <location>
        <begin position="31"/>
        <end position="58"/>
    </location>
</feature>
<sequence length="463" mass="54569">MQQDPLNLLDEFSTLAKAIVDHGNQIVSANMEQLKRYIETYEDMKNNEQSQLSFLKDLRQSVKDLRGDISKITKIAEQQRSEISDLQLQLFLAKKQVTSLTDYTADLTAKNDDLRKLVYKYDFQLKSKDQQLQQSQRIVHDREITFFEQQRDTQQQIHQLEETTTQQLTQLREQLHDVNERNHVLTKQLDDVYKRTEISAAEHNNQFKDLNTDFTKQLNMQVEQITELNKTILDLKEKIRITEESLLRSESEHKSLQITFQNYRSNQEHLVLDLKEQNQSYINNNNTFTLETSEGKPPAQHESKKELQINDEESRKKLTQIQILLRGNEKQLSEKQQLINKLINERQKLESRNTYLEQKILNRPESMQQVGERVSVDPQLINEQKKLILNQKITIQELKEEIKQLQSRTNEAIEAENAQLHSDITKWKMKAQSFEKEALDKKLEISLMSSIKTKQARLPVLSK</sequence>
<evidence type="ECO:0000313" key="7">
    <source>
        <dbReference type="Proteomes" id="UP001642409"/>
    </source>
</evidence>
<feature type="coiled-coil region" evidence="1">
    <location>
        <begin position="161"/>
        <end position="188"/>
    </location>
</feature>
<evidence type="ECO:0000313" key="4">
    <source>
        <dbReference type="EMBL" id="CAI9971794.1"/>
    </source>
</evidence>
<name>A0AA86RGG9_9EUKA</name>
<evidence type="ECO:0000256" key="2">
    <source>
        <dbReference type="SAM" id="MobiDB-lite"/>
    </source>
</evidence>